<dbReference type="AlphaFoldDB" id="A0A923LLD4"/>
<accession>A0A923LLD4</accession>
<organism evidence="1 2">
    <name type="scientific">Mediterraneibacter hominis</name>
    <dbReference type="NCBI Taxonomy" id="2763054"/>
    <lineage>
        <taxon>Bacteria</taxon>
        <taxon>Bacillati</taxon>
        <taxon>Bacillota</taxon>
        <taxon>Clostridia</taxon>
        <taxon>Lachnospirales</taxon>
        <taxon>Lachnospiraceae</taxon>
        <taxon>Mediterraneibacter</taxon>
    </lineage>
</organism>
<dbReference type="Proteomes" id="UP000652477">
    <property type="component" value="Unassembled WGS sequence"/>
</dbReference>
<protein>
    <submittedName>
        <fullName evidence="1">Uncharacterized protein</fullName>
    </submittedName>
</protein>
<proteinExistence type="predicted"/>
<reference evidence="1" key="1">
    <citation type="submission" date="2020-08" db="EMBL/GenBank/DDBJ databases">
        <title>Genome public.</title>
        <authorList>
            <person name="Liu C."/>
            <person name="Sun Q."/>
        </authorList>
    </citation>
    <scope>NUCLEOTIDE SEQUENCE</scope>
    <source>
        <strain evidence="1">NSJ-55</strain>
    </source>
</reference>
<sequence>MSDMYMGVILLAVTALLLCWVVAEFQIYSADHSMEEAIRKPRAAAKRALWKWNFFRALKDAGHLPQERLKEKNKAVYITEPEDKKKSYKNK</sequence>
<comment type="caution">
    <text evidence="1">The sequence shown here is derived from an EMBL/GenBank/DDBJ whole genome shotgun (WGS) entry which is preliminary data.</text>
</comment>
<keyword evidence="2" id="KW-1185">Reference proteome</keyword>
<gene>
    <name evidence="1" type="ORF">H8S37_14200</name>
</gene>
<dbReference type="EMBL" id="JACOPF010000003">
    <property type="protein sequence ID" value="MBC5690066.1"/>
    <property type="molecule type" value="Genomic_DNA"/>
</dbReference>
<evidence type="ECO:0000313" key="2">
    <source>
        <dbReference type="Proteomes" id="UP000652477"/>
    </source>
</evidence>
<evidence type="ECO:0000313" key="1">
    <source>
        <dbReference type="EMBL" id="MBC5690066.1"/>
    </source>
</evidence>
<dbReference type="RefSeq" id="WP_186876713.1">
    <property type="nucleotide sequence ID" value="NZ_JACOPF010000003.1"/>
</dbReference>
<name>A0A923LLD4_9FIRM</name>